<reference evidence="12 13" key="1">
    <citation type="journal article" date="2015" name="BMC Genomics">
        <title>Genome mining reveals unlocked bioactive potential of marine Gram-negative bacteria.</title>
        <authorList>
            <person name="Machado H."/>
            <person name="Sonnenschein E.C."/>
            <person name="Melchiorsen J."/>
            <person name="Gram L."/>
        </authorList>
    </citation>
    <scope>NUCLEOTIDE SEQUENCE [LARGE SCALE GENOMIC DNA]</scope>
    <source>
        <strain evidence="12 13">S2471</strain>
    </source>
</reference>
<evidence type="ECO:0000256" key="4">
    <source>
        <dbReference type="ARBA" id="ARBA00022692"/>
    </source>
</evidence>
<dbReference type="PROSITE" id="PS52016">
    <property type="entry name" value="TONB_DEPENDENT_REC_3"/>
    <property type="match status" value="1"/>
</dbReference>
<feature type="domain" description="TonB-dependent receptor plug" evidence="11">
    <location>
        <begin position="54"/>
        <end position="161"/>
    </location>
</feature>
<dbReference type="Gene3D" id="2.40.170.20">
    <property type="entry name" value="TonB-dependent receptor, beta-barrel domain"/>
    <property type="match status" value="1"/>
</dbReference>
<evidence type="ECO:0000256" key="7">
    <source>
        <dbReference type="ARBA" id="ARBA00023237"/>
    </source>
</evidence>
<comment type="similarity">
    <text evidence="8 9">Belongs to the TonB-dependent receptor family.</text>
</comment>
<dbReference type="RefSeq" id="WP_046004826.1">
    <property type="nucleotide sequence ID" value="NZ_JXYA01000020.1"/>
</dbReference>
<evidence type="ECO:0000256" key="1">
    <source>
        <dbReference type="ARBA" id="ARBA00004571"/>
    </source>
</evidence>
<evidence type="ECO:0000256" key="6">
    <source>
        <dbReference type="ARBA" id="ARBA00023136"/>
    </source>
</evidence>
<protein>
    <recommendedName>
        <fullName evidence="14">TonB-dependent receptor</fullName>
    </recommendedName>
</protein>
<dbReference type="Pfam" id="PF07715">
    <property type="entry name" value="Plug"/>
    <property type="match status" value="1"/>
</dbReference>
<evidence type="ECO:0000259" key="11">
    <source>
        <dbReference type="Pfam" id="PF07715"/>
    </source>
</evidence>
<keyword evidence="6 8" id="KW-0472">Membrane</keyword>
<evidence type="ECO:0000256" key="9">
    <source>
        <dbReference type="RuleBase" id="RU003357"/>
    </source>
</evidence>
<evidence type="ECO:0000313" key="13">
    <source>
        <dbReference type="Proteomes" id="UP000033452"/>
    </source>
</evidence>
<accession>A0A0F4QQ14</accession>
<comment type="subcellular location">
    <subcellularLocation>
        <location evidence="1 8">Cell outer membrane</location>
        <topology evidence="1 8">Multi-pass membrane protein</topology>
    </subcellularLocation>
</comment>
<dbReference type="AlphaFoldDB" id="A0A0F4QQ14"/>
<keyword evidence="2 8" id="KW-0813">Transport</keyword>
<evidence type="ECO:0000256" key="8">
    <source>
        <dbReference type="PROSITE-ProRule" id="PRU01360"/>
    </source>
</evidence>
<keyword evidence="7 8" id="KW-0998">Cell outer membrane</keyword>
<feature type="domain" description="TonB-dependent receptor-like beta-barrel" evidence="10">
    <location>
        <begin position="359"/>
        <end position="849"/>
    </location>
</feature>
<comment type="caution">
    <text evidence="12">The sequence shown here is derived from an EMBL/GenBank/DDBJ whole genome shotgun (WGS) entry which is preliminary data.</text>
</comment>
<name>A0A0F4QQ14_9GAMM</name>
<dbReference type="EMBL" id="JXYA01000020">
    <property type="protein sequence ID" value="KJZ09345.1"/>
    <property type="molecule type" value="Genomic_DNA"/>
</dbReference>
<dbReference type="CDD" id="cd01347">
    <property type="entry name" value="ligand_gated_channel"/>
    <property type="match status" value="1"/>
</dbReference>
<dbReference type="PATRIC" id="fig|43658.5.peg.2110"/>
<dbReference type="InterPro" id="IPR036942">
    <property type="entry name" value="Beta-barrel_TonB_sf"/>
</dbReference>
<evidence type="ECO:0000256" key="5">
    <source>
        <dbReference type="ARBA" id="ARBA00023077"/>
    </source>
</evidence>
<organism evidence="12 13">
    <name type="scientific">Pseudoalteromonas rubra</name>
    <dbReference type="NCBI Taxonomy" id="43658"/>
    <lineage>
        <taxon>Bacteria</taxon>
        <taxon>Pseudomonadati</taxon>
        <taxon>Pseudomonadota</taxon>
        <taxon>Gammaproteobacteria</taxon>
        <taxon>Alteromonadales</taxon>
        <taxon>Pseudoalteromonadaceae</taxon>
        <taxon>Pseudoalteromonas</taxon>
    </lineage>
</organism>
<dbReference type="InterPro" id="IPR039426">
    <property type="entry name" value="TonB-dep_rcpt-like"/>
</dbReference>
<dbReference type="SUPFAM" id="SSF56935">
    <property type="entry name" value="Porins"/>
    <property type="match status" value="1"/>
</dbReference>
<keyword evidence="3 8" id="KW-1134">Transmembrane beta strand</keyword>
<dbReference type="PANTHER" id="PTHR47234:SF2">
    <property type="entry name" value="TONB-DEPENDENT RECEPTOR"/>
    <property type="match status" value="1"/>
</dbReference>
<dbReference type="GO" id="GO:0009279">
    <property type="term" value="C:cell outer membrane"/>
    <property type="evidence" value="ECO:0007669"/>
    <property type="project" value="UniProtKB-SubCell"/>
</dbReference>
<dbReference type="InterPro" id="IPR000531">
    <property type="entry name" value="Beta-barrel_TonB"/>
</dbReference>
<gene>
    <name evidence="12" type="ORF">TW77_09940</name>
</gene>
<dbReference type="InterPro" id="IPR037066">
    <property type="entry name" value="Plug_dom_sf"/>
</dbReference>
<keyword evidence="4 8" id="KW-0812">Transmembrane</keyword>
<evidence type="ECO:0000313" key="12">
    <source>
        <dbReference type="EMBL" id="KJZ09345.1"/>
    </source>
</evidence>
<sequence length="884" mass="96614">MNKNKLLRAVQYAIGGSVLASSVVALPALSEESSAEVERIEVTGSRIKRHDLEKSAPVSIVDAAQIEISGVENVADLINRLPAITGITNTTQAGSATSSINLRGLPGTATLVLINGQRAANNASDGETVDINSIPPSAIARIEVLKDGASAIYGSDAVAGVVNIILKERYEGFSVDVNKSVSEEDGGDSTSMNLLFGGASDKGSFVIGANIYKQDAVYSRDRDATRVTPQLSSAIPSGLAAISGYKTNDDGSVVFTGNEDDASTVTRINSATDLSGYSGQFERYNYQQVTSEIPDNKRFSIYGSGTYELSDELIVKGEFIHSDTEVFETWAYAPIFSAFEVGDVSWKATSQYNIFGQDVADWRRRMTDSGEPRFFAHDTQFDRIVLSLQGSFNDNWQWSAKALGSQSRYHQIYVNVINKERLKLAVGDKDVCAQVEGCVQMDPLAPAGAMNEEQWRYVLTDVQMAGKANVESYHFDVNGDLFELSAGAVGFAAGVEFRNERFDKQPDGLIENFGTIGGVNLKATEGSRDVSEAYAEALIPVTENFDINLALRYSDFSDFGDTLNPKIGFDFNPVESVKLRATYSTGFRAPSLQELYLGDSEAFDWLTDPCSADNAGSTPATQGCVTQSDPNILQFLTITTGNSVKLEAEESESFTAGVVWSPAVDNDFNIRLDYFSITLENAIDNPKQYFIDKNAAGDTELGNRVIRSANGNIKRVDVTYLNLSEREVSGFDLGVNYALDTSIGGFNFGAELSWYEKYNDQAHPEAEVIDRVGTFDNGSNAGLLPEYKLSGFVTWKQDDLTIDLRTQWMDEVEDLAKADSMIDSYTRFDVTAAYKYQENWTFSMGVDNLLDEEPPHVSTVPSGIEGNTYDITGRSVFFKVKYEL</sequence>
<evidence type="ECO:0008006" key="14">
    <source>
        <dbReference type="Google" id="ProtNLM"/>
    </source>
</evidence>
<evidence type="ECO:0000256" key="2">
    <source>
        <dbReference type="ARBA" id="ARBA00022448"/>
    </source>
</evidence>
<dbReference type="Pfam" id="PF00593">
    <property type="entry name" value="TonB_dep_Rec_b-barrel"/>
    <property type="match status" value="1"/>
</dbReference>
<dbReference type="PANTHER" id="PTHR47234">
    <property type="match status" value="1"/>
</dbReference>
<keyword evidence="5 9" id="KW-0798">TonB box</keyword>
<proteinExistence type="inferred from homology"/>
<evidence type="ECO:0000256" key="3">
    <source>
        <dbReference type="ARBA" id="ARBA00022452"/>
    </source>
</evidence>
<keyword evidence="13" id="KW-1185">Reference proteome</keyword>
<dbReference type="OrthoDB" id="176248at2"/>
<dbReference type="InterPro" id="IPR012910">
    <property type="entry name" value="Plug_dom"/>
</dbReference>
<dbReference type="Gene3D" id="2.170.130.10">
    <property type="entry name" value="TonB-dependent receptor, plug domain"/>
    <property type="match status" value="1"/>
</dbReference>
<evidence type="ECO:0000259" key="10">
    <source>
        <dbReference type="Pfam" id="PF00593"/>
    </source>
</evidence>
<dbReference type="Proteomes" id="UP000033452">
    <property type="component" value="Unassembled WGS sequence"/>
</dbReference>